<dbReference type="SUPFAM" id="SSF81324">
    <property type="entry name" value="Voltage-gated potassium channels"/>
    <property type="match status" value="1"/>
</dbReference>
<keyword evidence="1" id="KW-0812">Transmembrane</keyword>
<accession>A0A7S1J2W2</accession>
<dbReference type="EMBL" id="HBGA01112195">
    <property type="protein sequence ID" value="CAD9030608.1"/>
    <property type="molecule type" value="Transcribed_RNA"/>
</dbReference>
<feature type="transmembrane region" description="Helical" evidence="1">
    <location>
        <begin position="128"/>
        <end position="146"/>
    </location>
</feature>
<protein>
    <recommendedName>
        <fullName evidence="2">Potassium channel domain-containing protein</fullName>
    </recommendedName>
</protein>
<keyword evidence="1" id="KW-0472">Membrane</keyword>
<feature type="transmembrane region" description="Helical" evidence="1">
    <location>
        <begin position="220"/>
        <end position="242"/>
    </location>
</feature>
<proteinExistence type="predicted"/>
<evidence type="ECO:0000313" key="3">
    <source>
        <dbReference type="EMBL" id="CAD9030608.1"/>
    </source>
</evidence>
<feature type="transmembrane region" description="Helical" evidence="1">
    <location>
        <begin position="190"/>
        <end position="213"/>
    </location>
</feature>
<dbReference type="InterPro" id="IPR013099">
    <property type="entry name" value="K_chnl_dom"/>
</dbReference>
<reference evidence="3" key="1">
    <citation type="submission" date="2021-01" db="EMBL/GenBank/DDBJ databases">
        <authorList>
            <person name="Corre E."/>
            <person name="Pelletier E."/>
            <person name="Niang G."/>
            <person name="Scheremetjew M."/>
            <person name="Finn R."/>
            <person name="Kale V."/>
            <person name="Holt S."/>
            <person name="Cochrane G."/>
            <person name="Meng A."/>
            <person name="Brown T."/>
            <person name="Cohen L."/>
        </authorList>
    </citation>
    <scope>NUCLEOTIDE SEQUENCE</scope>
    <source>
        <strain evidence="3">NIES-381</strain>
    </source>
</reference>
<feature type="transmembrane region" description="Helical" evidence="1">
    <location>
        <begin position="21"/>
        <end position="44"/>
    </location>
</feature>
<sequence length="285" mass="29714">MPVQDDAIAAEQSVRAALVQLFIFMLLAVPVFLFLVSLILGAFIAAIEDWTLSDGFFFIAALAATATNPIVSVVPATSSGTAFSAIVGAWALAFMMLILSMLTGDVMEPIAIKLGLSTPGKQMSNREAICKCLGVLLIVLPLWNFFWSAILGGPLAAAEGWAYADGFWFSLGVMTASTTGYTSAAPGTPLGMVFSVLFDCWSLSLAAIGLGFLDSQIAEHLCLAIGFSAGVTSLGCSGQQYTDPVNSPQPSIKLSLLQLTVFLIIVVPAFAFLTSLVLGGHCGAG</sequence>
<dbReference type="Pfam" id="PF07885">
    <property type="entry name" value="Ion_trans_2"/>
    <property type="match status" value="1"/>
</dbReference>
<feature type="domain" description="Potassium channel" evidence="2">
    <location>
        <begin position="145"/>
        <end position="212"/>
    </location>
</feature>
<keyword evidence="1" id="KW-1133">Transmembrane helix</keyword>
<feature type="transmembrane region" description="Helical" evidence="1">
    <location>
        <begin position="254"/>
        <end position="278"/>
    </location>
</feature>
<evidence type="ECO:0000259" key="2">
    <source>
        <dbReference type="Pfam" id="PF07885"/>
    </source>
</evidence>
<feature type="transmembrane region" description="Helical" evidence="1">
    <location>
        <begin position="56"/>
        <end position="76"/>
    </location>
</feature>
<organism evidence="3">
    <name type="scientific">Eutreptiella gymnastica</name>
    <dbReference type="NCBI Taxonomy" id="73025"/>
    <lineage>
        <taxon>Eukaryota</taxon>
        <taxon>Discoba</taxon>
        <taxon>Euglenozoa</taxon>
        <taxon>Euglenida</taxon>
        <taxon>Spirocuta</taxon>
        <taxon>Euglenophyceae</taxon>
        <taxon>Eutreptiales</taxon>
        <taxon>Eutreptiaceae</taxon>
        <taxon>Eutreptiella</taxon>
    </lineage>
</organism>
<name>A0A7S1J2W2_9EUGL</name>
<feature type="transmembrane region" description="Helical" evidence="1">
    <location>
        <begin position="82"/>
        <end position="107"/>
    </location>
</feature>
<gene>
    <name evidence="3" type="ORF">EGYM00392_LOCUS41748</name>
</gene>
<dbReference type="AlphaFoldDB" id="A0A7S1J2W2"/>
<dbReference type="Gene3D" id="1.10.287.70">
    <property type="match status" value="1"/>
</dbReference>
<evidence type="ECO:0000256" key="1">
    <source>
        <dbReference type="SAM" id="Phobius"/>
    </source>
</evidence>